<sequence>MTFRLQTNGVLLTPSTLDVLLEHDIAVGVSLDGGREAHDRHCRYANGRGSYDAVVEGIERLRQDPYRRLFSHLYCTIDVANDPLATYEELLRFEPPFMDFLLPEAIGRTRRRGSTSTDPIRLTRTG</sequence>
<comment type="caution">
    <text evidence="6">The sequence shown here is derived from an EMBL/GenBank/DDBJ whole genome shotgun (WGS) entry which is preliminary data.</text>
</comment>
<keyword evidence="1" id="KW-0949">S-adenosyl-L-methionine</keyword>
<accession>A0ABP8U4W1</accession>
<dbReference type="InterPro" id="IPR058240">
    <property type="entry name" value="rSAM_sf"/>
</dbReference>
<dbReference type="EMBL" id="BAABHK010000002">
    <property type="protein sequence ID" value="GAA4623785.1"/>
    <property type="molecule type" value="Genomic_DNA"/>
</dbReference>
<proteinExistence type="predicted"/>
<evidence type="ECO:0000313" key="6">
    <source>
        <dbReference type="EMBL" id="GAA4623785.1"/>
    </source>
</evidence>
<dbReference type="RefSeq" id="WP_345430510.1">
    <property type="nucleotide sequence ID" value="NZ_BAABHK010000002.1"/>
</dbReference>
<evidence type="ECO:0000256" key="4">
    <source>
        <dbReference type="ARBA" id="ARBA00023014"/>
    </source>
</evidence>
<dbReference type="InterPro" id="IPR013785">
    <property type="entry name" value="Aldolase_TIM"/>
</dbReference>
<evidence type="ECO:0000256" key="2">
    <source>
        <dbReference type="ARBA" id="ARBA00022723"/>
    </source>
</evidence>
<keyword evidence="2" id="KW-0479">Metal-binding</keyword>
<organism evidence="6 7">
    <name type="scientific">Actinoallomurus vinaceus</name>
    <dbReference type="NCBI Taxonomy" id="1080074"/>
    <lineage>
        <taxon>Bacteria</taxon>
        <taxon>Bacillati</taxon>
        <taxon>Actinomycetota</taxon>
        <taxon>Actinomycetes</taxon>
        <taxon>Streptosporangiales</taxon>
        <taxon>Thermomonosporaceae</taxon>
        <taxon>Actinoallomurus</taxon>
    </lineage>
</organism>
<dbReference type="Proteomes" id="UP001501442">
    <property type="component" value="Unassembled WGS sequence"/>
</dbReference>
<keyword evidence="4" id="KW-0411">Iron-sulfur</keyword>
<evidence type="ECO:0000256" key="1">
    <source>
        <dbReference type="ARBA" id="ARBA00022691"/>
    </source>
</evidence>
<evidence type="ECO:0000313" key="7">
    <source>
        <dbReference type="Proteomes" id="UP001501442"/>
    </source>
</evidence>
<dbReference type="Gene3D" id="3.20.20.70">
    <property type="entry name" value="Aldolase class I"/>
    <property type="match status" value="1"/>
</dbReference>
<dbReference type="SUPFAM" id="SSF102114">
    <property type="entry name" value="Radical SAM enzymes"/>
    <property type="match status" value="1"/>
</dbReference>
<protein>
    <recommendedName>
        <fullName evidence="5">Radical SAM core domain-containing protein</fullName>
    </recommendedName>
</protein>
<name>A0ABP8U4W1_9ACTN</name>
<reference evidence="7" key="1">
    <citation type="journal article" date="2019" name="Int. J. Syst. Evol. Microbiol.">
        <title>The Global Catalogue of Microorganisms (GCM) 10K type strain sequencing project: providing services to taxonomists for standard genome sequencing and annotation.</title>
        <authorList>
            <consortium name="The Broad Institute Genomics Platform"/>
            <consortium name="The Broad Institute Genome Sequencing Center for Infectious Disease"/>
            <person name="Wu L."/>
            <person name="Ma J."/>
        </authorList>
    </citation>
    <scope>NUCLEOTIDE SEQUENCE [LARGE SCALE GENOMIC DNA]</scope>
    <source>
        <strain evidence="7">JCM 17939</strain>
    </source>
</reference>
<feature type="domain" description="Radical SAM core" evidence="5">
    <location>
        <begin position="3"/>
        <end position="71"/>
    </location>
</feature>
<keyword evidence="3" id="KW-0408">Iron</keyword>
<keyword evidence="7" id="KW-1185">Reference proteome</keyword>
<dbReference type="Pfam" id="PF04055">
    <property type="entry name" value="Radical_SAM"/>
    <property type="match status" value="1"/>
</dbReference>
<dbReference type="PANTHER" id="PTHR43273:SF8">
    <property type="entry name" value="RADICAL SAM DOMAIN PROTEIN"/>
    <property type="match status" value="1"/>
</dbReference>
<gene>
    <name evidence="6" type="ORF">GCM10023196_021360</name>
</gene>
<dbReference type="InterPro" id="IPR007197">
    <property type="entry name" value="rSAM"/>
</dbReference>
<dbReference type="InterPro" id="IPR023867">
    <property type="entry name" value="Sulphatase_maturase_rSAM"/>
</dbReference>
<evidence type="ECO:0000256" key="3">
    <source>
        <dbReference type="ARBA" id="ARBA00023004"/>
    </source>
</evidence>
<dbReference type="PANTHER" id="PTHR43273">
    <property type="entry name" value="ANAEROBIC SULFATASE-MATURATING ENZYME HOMOLOG ASLB-RELATED"/>
    <property type="match status" value="1"/>
</dbReference>
<evidence type="ECO:0000259" key="5">
    <source>
        <dbReference type="Pfam" id="PF04055"/>
    </source>
</evidence>